<accession>A0ABV8SF78</accession>
<protein>
    <submittedName>
        <fullName evidence="2">Uncharacterized protein</fullName>
    </submittedName>
</protein>
<evidence type="ECO:0000313" key="3">
    <source>
        <dbReference type="Proteomes" id="UP001595755"/>
    </source>
</evidence>
<comment type="caution">
    <text evidence="2">The sequence shown here is derived from an EMBL/GenBank/DDBJ whole genome shotgun (WGS) entry which is preliminary data.</text>
</comment>
<keyword evidence="3" id="KW-1185">Reference proteome</keyword>
<proteinExistence type="predicted"/>
<dbReference type="Proteomes" id="UP001595755">
    <property type="component" value="Unassembled WGS sequence"/>
</dbReference>
<feature type="signal peptide" evidence="1">
    <location>
        <begin position="1"/>
        <end position="24"/>
    </location>
</feature>
<feature type="chain" id="PRO_5045495632" evidence="1">
    <location>
        <begin position="25"/>
        <end position="158"/>
    </location>
</feature>
<dbReference type="EMBL" id="JBHSED010000058">
    <property type="protein sequence ID" value="MFC4306229.1"/>
    <property type="molecule type" value="Genomic_DNA"/>
</dbReference>
<organism evidence="2 3">
    <name type="scientific">Cohnella boryungensis</name>
    <dbReference type="NCBI Taxonomy" id="768479"/>
    <lineage>
        <taxon>Bacteria</taxon>
        <taxon>Bacillati</taxon>
        <taxon>Bacillota</taxon>
        <taxon>Bacilli</taxon>
        <taxon>Bacillales</taxon>
        <taxon>Paenibacillaceae</taxon>
        <taxon>Cohnella</taxon>
    </lineage>
</organism>
<gene>
    <name evidence="2" type="ORF">ACFO1S_22625</name>
</gene>
<keyword evidence="1" id="KW-0732">Signal</keyword>
<sequence>MKKKIASLFFVLSMSLVAAVPAFAEDESSVTEAPALVTNGTSVTASESNVVTILAVPNQGSSASANAWSESTSAAIDGGARYGKITLTSAGQASLYLYINDGTGWKIWNINMPGAGYIFIPETGGSGTLDYYMNNSWQYRILVSAYGSPATGTIRNYL</sequence>
<name>A0ABV8SF78_9BACL</name>
<reference evidence="3" key="1">
    <citation type="journal article" date="2019" name="Int. J. Syst. Evol. Microbiol.">
        <title>The Global Catalogue of Microorganisms (GCM) 10K type strain sequencing project: providing services to taxonomists for standard genome sequencing and annotation.</title>
        <authorList>
            <consortium name="The Broad Institute Genomics Platform"/>
            <consortium name="The Broad Institute Genome Sequencing Center for Infectious Disease"/>
            <person name="Wu L."/>
            <person name="Ma J."/>
        </authorList>
    </citation>
    <scope>NUCLEOTIDE SEQUENCE [LARGE SCALE GENOMIC DNA]</scope>
    <source>
        <strain evidence="3">CGMCC 4.1641</strain>
    </source>
</reference>
<evidence type="ECO:0000256" key="1">
    <source>
        <dbReference type="SAM" id="SignalP"/>
    </source>
</evidence>
<dbReference type="RefSeq" id="WP_204601698.1">
    <property type="nucleotide sequence ID" value="NZ_JBHSED010000058.1"/>
</dbReference>
<evidence type="ECO:0000313" key="2">
    <source>
        <dbReference type="EMBL" id="MFC4306229.1"/>
    </source>
</evidence>